<evidence type="ECO:0000313" key="2">
    <source>
        <dbReference type="EMBL" id="EHA46405.1"/>
    </source>
</evidence>
<protein>
    <submittedName>
        <fullName evidence="2">Uncharacterized protein</fullName>
    </submittedName>
</protein>
<feature type="region of interest" description="Disordered" evidence="1">
    <location>
        <begin position="1"/>
        <end position="23"/>
    </location>
</feature>
<name>G4NJI9_PYRO7</name>
<dbReference type="GeneID" id="12984911"/>
<gene>
    <name evidence="2" type="ORF">MGG_18008</name>
</gene>
<reference evidence="2 3" key="1">
    <citation type="journal article" date="2005" name="Nature">
        <title>The genome sequence of the rice blast fungus Magnaporthe grisea.</title>
        <authorList>
            <person name="Dean R.A."/>
            <person name="Talbot N.J."/>
            <person name="Ebbole D.J."/>
            <person name="Farman M.L."/>
            <person name="Mitchell T.K."/>
            <person name="Orbach M.J."/>
            <person name="Thon M."/>
            <person name="Kulkarni R."/>
            <person name="Xu J.R."/>
            <person name="Pan H."/>
            <person name="Read N.D."/>
            <person name="Lee Y.H."/>
            <person name="Carbone I."/>
            <person name="Brown D."/>
            <person name="Oh Y.Y."/>
            <person name="Donofrio N."/>
            <person name="Jeong J.S."/>
            <person name="Soanes D.M."/>
            <person name="Djonovic S."/>
            <person name="Kolomiets E."/>
            <person name="Rehmeyer C."/>
            <person name="Li W."/>
            <person name="Harding M."/>
            <person name="Kim S."/>
            <person name="Lebrun M.H."/>
            <person name="Bohnert H."/>
            <person name="Coughlan S."/>
            <person name="Butler J."/>
            <person name="Calvo S."/>
            <person name="Ma L.J."/>
            <person name="Nicol R."/>
            <person name="Purcell S."/>
            <person name="Nusbaum C."/>
            <person name="Galagan J.E."/>
            <person name="Birren B.W."/>
        </authorList>
    </citation>
    <scope>NUCLEOTIDE SEQUENCE [LARGE SCALE GENOMIC DNA]</scope>
    <source>
        <strain evidence="3">70-15 / ATCC MYA-4617 / FGSC 8958</strain>
    </source>
</reference>
<evidence type="ECO:0000256" key="1">
    <source>
        <dbReference type="SAM" id="MobiDB-lite"/>
    </source>
</evidence>
<dbReference type="EMBL" id="CM001237">
    <property type="protein sequence ID" value="EHA46405.1"/>
    <property type="molecule type" value="Genomic_DNA"/>
</dbReference>
<organism evidence="2 3">
    <name type="scientific">Pyricularia oryzae (strain 70-15 / ATCC MYA-4617 / FGSC 8958)</name>
    <name type="common">Rice blast fungus</name>
    <name type="synonym">Magnaporthe oryzae</name>
    <dbReference type="NCBI Taxonomy" id="242507"/>
    <lineage>
        <taxon>Eukaryota</taxon>
        <taxon>Fungi</taxon>
        <taxon>Dikarya</taxon>
        <taxon>Ascomycota</taxon>
        <taxon>Pezizomycotina</taxon>
        <taxon>Sordariomycetes</taxon>
        <taxon>Sordariomycetidae</taxon>
        <taxon>Magnaporthales</taxon>
        <taxon>Pyriculariaceae</taxon>
        <taxon>Pyricularia</taxon>
    </lineage>
</organism>
<dbReference type="VEuPathDB" id="FungiDB:MGG_18008"/>
<feature type="compositionally biased region" description="Low complexity" evidence="1">
    <location>
        <begin position="7"/>
        <end position="23"/>
    </location>
</feature>
<evidence type="ECO:0000313" key="3">
    <source>
        <dbReference type="Proteomes" id="UP000009058"/>
    </source>
</evidence>
<dbReference type="HOGENOM" id="CLU_2109526_0_0_1"/>
<proteinExistence type="predicted"/>
<dbReference type="RefSeq" id="XP_003721148.1">
    <property type="nucleotide sequence ID" value="XM_003721100.1"/>
</dbReference>
<dbReference type="AlphaFoldDB" id="G4NJI9"/>
<reference key="2">
    <citation type="submission" date="2011-05" db="EMBL/GenBank/DDBJ databases">
        <title>The Genome Sequence of Magnaporthe oryzae 70-15.</title>
        <authorList>
            <consortium name="The Broad Institute Genome Sequencing Platform"/>
            <person name="Ma L.-J."/>
            <person name="Dead R."/>
            <person name="Young S.K."/>
            <person name="Zeng Q."/>
            <person name="Gargeya S."/>
            <person name="Fitzgerald M."/>
            <person name="Haas B."/>
            <person name="Abouelleil A."/>
            <person name="Alvarado L."/>
            <person name="Arachchi H.M."/>
            <person name="Berlin A."/>
            <person name="Brown A."/>
            <person name="Chapman S.B."/>
            <person name="Chen Z."/>
            <person name="Dunbar C."/>
            <person name="Freedman E."/>
            <person name="Gearin G."/>
            <person name="Gellesch M."/>
            <person name="Goldberg J."/>
            <person name="Griggs A."/>
            <person name="Gujja S."/>
            <person name="Heiman D."/>
            <person name="Howarth C."/>
            <person name="Larson L."/>
            <person name="Lui A."/>
            <person name="MacDonald P.J.P."/>
            <person name="Mehta T."/>
            <person name="Montmayeur A."/>
            <person name="Murphy C."/>
            <person name="Neiman D."/>
            <person name="Pearson M."/>
            <person name="Priest M."/>
            <person name="Roberts A."/>
            <person name="Saif S."/>
            <person name="Shea T."/>
            <person name="Shenoy N."/>
            <person name="Sisk P."/>
            <person name="Stolte C."/>
            <person name="Sykes S."/>
            <person name="Yandava C."/>
            <person name="Wortman J."/>
            <person name="Nusbaum C."/>
            <person name="Birren B."/>
        </authorList>
    </citation>
    <scope>NUCLEOTIDE SEQUENCE</scope>
    <source>
        <strain>70-15</strain>
    </source>
</reference>
<dbReference type="KEGG" id="mgr:MGG_18008"/>
<dbReference type="InParanoid" id="G4NJI9"/>
<keyword evidence="3" id="KW-1185">Reference proteome</keyword>
<dbReference type="Proteomes" id="UP000009058">
    <property type="component" value="Chromosome 7"/>
</dbReference>
<accession>G4NJI9</accession>
<sequence>MYRRNGSALASSSEAARRSASLRGTLHTNRGPVVVVMPMGWDDPELGACLLLFMPSGAAHALRQSKAVSFGSPISSPYPTALSPPEHLLKTVHMMTIADADVLNPDLTVAQRPGI</sequence>